<dbReference type="Pfam" id="PF00128">
    <property type="entry name" value="Alpha-amylase"/>
    <property type="match status" value="2"/>
</dbReference>
<dbReference type="SUPFAM" id="SSF51445">
    <property type="entry name" value="(Trans)glycosidases"/>
    <property type="match status" value="1"/>
</dbReference>
<dbReference type="Proteomes" id="UP000186551">
    <property type="component" value="Unassembled WGS sequence"/>
</dbReference>
<dbReference type="AlphaFoldDB" id="A0A1Q5PDU9"/>
<organism evidence="4 5">
    <name type="scientific">Pontibacter flavimaris</name>
    <dbReference type="NCBI Taxonomy" id="1797110"/>
    <lineage>
        <taxon>Bacteria</taxon>
        <taxon>Pseudomonadati</taxon>
        <taxon>Bacteroidota</taxon>
        <taxon>Cytophagia</taxon>
        <taxon>Cytophagales</taxon>
        <taxon>Hymenobacteraceae</taxon>
        <taxon>Pontibacter</taxon>
    </lineage>
</organism>
<evidence type="ECO:0000259" key="3">
    <source>
        <dbReference type="SMART" id="SM00642"/>
    </source>
</evidence>
<feature type="chain" id="PRO_5012163036" evidence="2">
    <location>
        <begin position="25"/>
        <end position="941"/>
    </location>
</feature>
<dbReference type="CDD" id="cd11350">
    <property type="entry name" value="AmyAc_4"/>
    <property type="match status" value="1"/>
</dbReference>
<dbReference type="OrthoDB" id="9761875at2"/>
<reference evidence="4 5" key="1">
    <citation type="submission" date="2016-03" db="EMBL/GenBank/DDBJ databases">
        <title>Genome sequence of Pontibacter sp. nov., of the family cytophagaceae, isolated from marine sediment of the Yellow Sea, China.</title>
        <authorList>
            <person name="Zhang G."/>
            <person name="Zhang R."/>
        </authorList>
    </citation>
    <scope>NUCLEOTIDE SEQUENCE [LARGE SCALE GENOMIC DNA]</scope>
    <source>
        <strain evidence="4 5">S10-8</strain>
    </source>
</reference>
<evidence type="ECO:0000256" key="2">
    <source>
        <dbReference type="SAM" id="SignalP"/>
    </source>
</evidence>
<dbReference type="InterPro" id="IPR017853">
    <property type="entry name" value="GH"/>
</dbReference>
<evidence type="ECO:0000313" key="4">
    <source>
        <dbReference type="EMBL" id="OKL40341.1"/>
    </source>
</evidence>
<gene>
    <name evidence="4" type="ORF">A3841_18650</name>
</gene>
<sequence length="941" mass="106465">MKFFTLPRLLLLFILQFLCWQALAQVVTTVPAFPTADKKVTITFDLTKAKDPRAKNLLGKTSDVYLWSGAGTTANGDAFEYQPAGQSTWGAPFEPGKMISLGNDKWQITLVPRVYFGVPAGTPIRKLGLLLKNGNGTAQTEDIIIAVYEDELKVSFQQPEQEFFFAAPNSTMQVEAVASEAAELRLLHDGVEVRRVLGSEKLSHTIRTGPDRGLRHRVTIEAIKAGESASDTFEYMIKPVVPVAALPAGMVDGINYINEAEVVLVLYAPHKEHVYVIGEFNDWQPTQEHLMRRTPDGNRYWLRLHSLPIREEVAFQYLVDGAVAVADPYTEKILDPWNDQFLGDANYPNLKPYPEGASGIVSVLQTEQQAYSWHVEDFERPATDQLVIYELLLRDFVATRNYKTLTDTLSYFKRLGINAIQLMPVMEFSGNESWGYNPIFYFTPDKAYGTEEDLKAFIDAAHKAGIAVILDVVLNQADFEFPYVKLYWDENNNRPAANNPYFNPVATHPYNVFFDFNHDSPATKALVQRVTQYWLQEYKVDGFRFDLSKGFTQKNSGDDVGAWSAYDADRVATWKRIYDEIRSIDETAYVILEHFADNAEEKELANYGMLFWGNANHDFRQLGKGTNANPQWLSYQVRGWEQPHVIGYLESHDEERFMYDVKQNGKATSSYSTRKQSTALNRAKLAAAFALAIPGPKMIWQFGELGYDIGIDEHGRTGNKPLRWTYQNDPERAKLFQVYAELIKLKTSQPAFATKDFTLDLDNIVKRITLDGADMDVFLIGNFDVQQQLPQANFPNAGTWYDYFTGDELVITESNKEILLEPGEFRLFTTQKLEGPATNLLPWSRIILAADDQLAAGQSIKVYPNPAPGTANLYFESAYRGPVQLQVLDVTGRILYRHTLNKTQEVLQGQVPLQKAANGLYYLQVTAGNERHVQKLVKVSE</sequence>
<proteinExistence type="inferred from homology"/>
<dbReference type="InterPro" id="IPR026444">
    <property type="entry name" value="Secre_tail"/>
</dbReference>
<keyword evidence="5" id="KW-1185">Reference proteome</keyword>
<feature type="signal peptide" evidence="2">
    <location>
        <begin position="1"/>
        <end position="24"/>
    </location>
</feature>
<feature type="domain" description="Glycosyl hydrolase family 13 catalytic" evidence="3">
    <location>
        <begin position="390"/>
        <end position="746"/>
    </location>
</feature>
<dbReference type="InterPro" id="IPR014756">
    <property type="entry name" value="Ig_E-set"/>
</dbReference>
<dbReference type="STRING" id="1797110.A3841_18650"/>
<dbReference type="GO" id="GO:0005975">
    <property type="term" value="P:carbohydrate metabolic process"/>
    <property type="evidence" value="ECO:0007669"/>
    <property type="project" value="InterPro"/>
</dbReference>
<keyword evidence="2" id="KW-0732">Signal</keyword>
<dbReference type="Gene3D" id="3.20.20.80">
    <property type="entry name" value="Glycosidases"/>
    <property type="match status" value="1"/>
</dbReference>
<dbReference type="PANTHER" id="PTHR43002">
    <property type="entry name" value="GLYCOGEN DEBRANCHING ENZYME"/>
    <property type="match status" value="1"/>
</dbReference>
<name>A0A1Q5PDU9_9BACT</name>
<dbReference type="Gene3D" id="2.60.40.10">
    <property type="entry name" value="Immunoglobulins"/>
    <property type="match status" value="1"/>
</dbReference>
<dbReference type="InterPro" id="IPR013783">
    <property type="entry name" value="Ig-like_fold"/>
</dbReference>
<dbReference type="SUPFAM" id="SSF81296">
    <property type="entry name" value="E set domains"/>
    <property type="match status" value="1"/>
</dbReference>
<comment type="caution">
    <text evidence="4">The sequence shown here is derived from an EMBL/GenBank/DDBJ whole genome shotgun (WGS) entry which is preliminary data.</text>
</comment>
<dbReference type="RefSeq" id="WP_073852444.1">
    <property type="nucleotide sequence ID" value="NZ_LVWA01000005.1"/>
</dbReference>
<evidence type="ECO:0000256" key="1">
    <source>
        <dbReference type="ARBA" id="ARBA00008061"/>
    </source>
</evidence>
<dbReference type="InterPro" id="IPR006047">
    <property type="entry name" value="GH13_cat_dom"/>
</dbReference>
<protein>
    <submittedName>
        <fullName evidence="4">Alpha-amylase</fullName>
    </submittedName>
</protein>
<comment type="similarity">
    <text evidence="1">Belongs to the glycosyl hydrolase 13 family.</text>
</comment>
<dbReference type="Pfam" id="PF16328">
    <property type="entry name" value="DUF4961"/>
    <property type="match status" value="1"/>
</dbReference>
<evidence type="ECO:0000313" key="5">
    <source>
        <dbReference type="Proteomes" id="UP000186551"/>
    </source>
</evidence>
<dbReference type="Pfam" id="PF18962">
    <property type="entry name" value="Por_Secre_tail"/>
    <property type="match status" value="1"/>
</dbReference>
<accession>A0A1Q5PDU9</accession>
<dbReference type="NCBIfam" id="TIGR04183">
    <property type="entry name" value="Por_Secre_tail"/>
    <property type="match status" value="1"/>
</dbReference>
<dbReference type="EMBL" id="LVWA01000005">
    <property type="protein sequence ID" value="OKL40341.1"/>
    <property type="molecule type" value="Genomic_DNA"/>
</dbReference>
<dbReference type="InterPro" id="IPR032522">
    <property type="entry name" value="DUF4961"/>
</dbReference>
<dbReference type="SMART" id="SM00642">
    <property type="entry name" value="Aamy"/>
    <property type="match status" value="1"/>
</dbReference>